<keyword evidence="3" id="KW-0378">Hydrolase</keyword>
<proteinExistence type="predicted"/>
<dbReference type="InterPro" id="IPR014721">
    <property type="entry name" value="Ribsml_uS5_D2-typ_fold_subgr"/>
</dbReference>
<dbReference type="GO" id="GO:0008233">
    <property type="term" value="F:peptidase activity"/>
    <property type="evidence" value="ECO:0007669"/>
    <property type="project" value="UniProtKB-KW"/>
</dbReference>
<evidence type="ECO:0000313" key="4">
    <source>
        <dbReference type="Proteomes" id="UP001304683"/>
    </source>
</evidence>
<dbReference type="Pfam" id="PF05362">
    <property type="entry name" value="Lon_C"/>
    <property type="match status" value="1"/>
</dbReference>
<evidence type="ECO:0000313" key="3">
    <source>
        <dbReference type="EMBL" id="WPD19936.1"/>
    </source>
</evidence>
<name>A0ABZ0QR39_9FIRM</name>
<reference evidence="3 4" key="1">
    <citation type="submission" date="2023-08" db="EMBL/GenBank/DDBJ databases">
        <title>Genome sequence of Thermaerobacter compostii strain Ins1, a spore-forming filamentous bacterium isolated from a deep geothermal reservoir.</title>
        <authorList>
            <person name="Bregnard D."/>
            <person name="Gonzalez D."/>
            <person name="Junier P."/>
        </authorList>
    </citation>
    <scope>NUCLEOTIDE SEQUENCE [LARGE SCALE GENOMIC DNA]</scope>
    <source>
        <strain evidence="3 4">Ins1</strain>
    </source>
</reference>
<dbReference type="RefSeq" id="WP_243123268.1">
    <property type="nucleotide sequence ID" value="NZ_CP132508.1"/>
</dbReference>
<feature type="region of interest" description="Disordered" evidence="1">
    <location>
        <begin position="187"/>
        <end position="209"/>
    </location>
</feature>
<keyword evidence="3" id="KW-0645">Protease</keyword>
<dbReference type="GO" id="GO:0006508">
    <property type="term" value="P:proteolysis"/>
    <property type="evidence" value="ECO:0007669"/>
    <property type="project" value="UniProtKB-KW"/>
</dbReference>
<feature type="domain" description="Lon proteolytic" evidence="2">
    <location>
        <begin position="118"/>
        <end position="191"/>
    </location>
</feature>
<keyword evidence="4" id="KW-1185">Reference proteome</keyword>
<gene>
    <name evidence="3" type="ORF">Q5761_04620</name>
</gene>
<dbReference type="EC" id="3.4.21.-" evidence="3"/>
<dbReference type="SUPFAM" id="SSF54211">
    <property type="entry name" value="Ribosomal protein S5 domain 2-like"/>
    <property type="match status" value="1"/>
</dbReference>
<dbReference type="Proteomes" id="UP001304683">
    <property type="component" value="Chromosome"/>
</dbReference>
<dbReference type="Gene3D" id="3.30.230.10">
    <property type="match status" value="1"/>
</dbReference>
<protein>
    <submittedName>
        <fullName evidence="3">S16 family serine protease</fullName>
        <ecNumber evidence="3">3.4.21.-</ecNumber>
    </submittedName>
</protein>
<evidence type="ECO:0000256" key="1">
    <source>
        <dbReference type="SAM" id="MobiDB-lite"/>
    </source>
</evidence>
<dbReference type="InterPro" id="IPR020568">
    <property type="entry name" value="Ribosomal_Su5_D2-typ_SF"/>
</dbReference>
<accession>A0ABZ0QR39</accession>
<sequence length="236" mass="23512">MALGALAARLPVPWLLIEPGRAIPVRVAVAPGRSPTATSYWMVTVAARPARLGDAWSVLTNRHQALVPAGALGGRTQAEVKAVQRRALAASQEAAVRAAASLLGIRPPPALRFGLPRDVAGPSGGLALGLAAVDALTPGRLAGGWRVGATGTISAAGRVGPVEGLAQKRAAAAAAGLDVLFVPAEADADEQASPPPRRSAGPGPAGSPGLRVVPVASLAEAVAWLCRHGGQGPPCG</sequence>
<organism evidence="3 4">
    <name type="scientific">Thermaerobacter composti</name>
    <dbReference type="NCBI Taxonomy" id="554949"/>
    <lineage>
        <taxon>Bacteria</taxon>
        <taxon>Bacillati</taxon>
        <taxon>Bacillota</taxon>
        <taxon>Clostridia</taxon>
        <taxon>Eubacteriales</taxon>
        <taxon>Clostridiales Family XVII. Incertae Sedis</taxon>
        <taxon>Thermaerobacter</taxon>
    </lineage>
</organism>
<dbReference type="EMBL" id="CP132508">
    <property type="protein sequence ID" value="WPD19936.1"/>
    <property type="molecule type" value="Genomic_DNA"/>
</dbReference>
<evidence type="ECO:0000259" key="2">
    <source>
        <dbReference type="Pfam" id="PF05362"/>
    </source>
</evidence>
<dbReference type="InterPro" id="IPR008269">
    <property type="entry name" value="Lon_proteolytic"/>
</dbReference>